<gene>
    <name evidence="2" type="ORF">FGKAn22_18970</name>
</gene>
<sequence length="372" mass="41194">MLVLAGCANEPPKAPAPVVKAPPPPPTVAHKPPVKVTPPPKPLTGPELVNSLLPATLADRNGWAADIVAAFEALNIVPNKANVCAVLAEIEQESSFQSEPVVIGLSRIVRQELEARRQRYGIPQWLMDKTLARKSPSGRTYSERIDALKTENDMNDLYEDMISEVPLGKKFLADYNPVRTGGPMQVSMGFANSYAATRRYPFVHEGSLRDALFTRKGGLYFGIAYLLDYPASYEGTSFRFADYNAGRYSSRNAAFQNAVSSLSGIPLKPDGDLLNYQDGVALEDPSQTMQTLLAIAPRLGMDRAEIFRNLLLEKSPAFEQSRLYTRIFALAPMMPRAAVPDIVVRSPKFSRRLTTPSYVKRVEERYRSCLKK</sequence>
<evidence type="ECO:0000313" key="3">
    <source>
        <dbReference type="Proteomes" id="UP001319121"/>
    </source>
</evidence>
<dbReference type="AlphaFoldDB" id="A0AAN1W091"/>
<keyword evidence="3" id="KW-1185">Reference proteome</keyword>
<dbReference type="EMBL" id="AP019536">
    <property type="protein sequence ID" value="BBJ00205.1"/>
    <property type="molecule type" value="Genomic_DNA"/>
</dbReference>
<feature type="compositionally biased region" description="Pro residues" evidence="1">
    <location>
        <begin position="12"/>
        <end position="27"/>
    </location>
</feature>
<reference evidence="2 3" key="1">
    <citation type="submission" date="2019-03" db="EMBL/GenBank/DDBJ databases">
        <title>Complete genome sequence of Ferrigenium kumadai strain An22, a microaerophilic iron-oxidizing bacterium isolated from a paddy field soil.</title>
        <authorList>
            <person name="Watanabe T."/>
            <person name="Asakawa S."/>
        </authorList>
    </citation>
    <scope>NUCLEOTIDE SEQUENCE [LARGE SCALE GENOMIC DNA]</scope>
    <source>
        <strain evidence="2 3">An22</strain>
    </source>
</reference>
<dbReference type="KEGG" id="fku:FGKAn22_18970"/>
<name>A0AAN1W091_9PROT</name>
<dbReference type="Proteomes" id="UP001319121">
    <property type="component" value="Chromosome"/>
</dbReference>
<evidence type="ECO:0008006" key="4">
    <source>
        <dbReference type="Google" id="ProtNLM"/>
    </source>
</evidence>
<proteinExistence type="predicted"/>
<evidence type="ECO:0000313" key="2">
    <source>
        <dbReference type="EMBL" id="BBJ00205.1"/>
    </source>
</evidence>
<accession>A0AAN1W091</accession>
<organism evidence="2 3">
    <name type="scientific">Ferrigenium kumadai</name>
    <dbReference type="NCBI Taxonomy" id="1682490"/>
    <lineage>
        <taxon>Bacteria</taxon>
        <taxon>Pseudomonadati</taxon>
        <taxon>Pseudomonadota</taxon>
        <taxon>Betaproteobacteria</taxon>
        <taxon>Nitrosomonadales</taxon>
        <taxon>Gallionellaceae</taxon>
        <taxon>Ferrigenium</taxon>
    </lineage>
</organism>
<dbReference type="Pfam" id="PF07759">
    <property type="entry name" value="DUF1615"/>
    <property type="match status" value="1"/>
</dbReference>
<evidence type="ECO:0000256" key="1">
    <source>
        <dbReference type="SAM" id="MobiDB-lite"/>
    </source>
</evidence>
<protein>
    <recommendedName>
        <fullName evidence="4">DUF1615 domain-containing protein</fullName>
    </recommendedName>
</protein>
<dbReference type="InterPro" id="IPR011673">
    <property type="entry name" value="DUF1615"/>
</dbReference>
<feature type="region of interest" description="Disordered" evidence="1">
    <location>
        <begin position="12"/>
        <end position="41"/>
    </location>
</feature>